<dbReference type="GO" id="GO:0051119">
    <property type="term" value="F:sugar transmembrane transporter activity"/>
    <property type="evidence" value="ECO:0007669"/>
    <property type="project" value="InterPro"/>
</dbReference>
<dbReference type="Pfam" id="PF00083">
    <property type="entry name" value="Sugar_tr"/>
    <property type="match status" value="1"/>
</dbReference>
<dbReference type="Proteomes" id="UP000801492">
    <property type="component" value="Unassembled WGS sequence"/>
</dbReference>
<evidence type="ECO:0000256" key="7">
    <source>
        <dbReference type="ARBA" id="ARBA00024348"/>
    </source>
</evidence>
<dbReference type="PANTHER" id="PTHR48021:SF96">
    <property type="entry name" value="FACILITATED TREHALOSE TRANSPORTER TRET1-1-RELATED"/>
    <property type="match status" value="1"/>
</dbReference>
<dbReference type="CDD" id="cd17358">
    <property type="entry name" value="MFS_GLUT6_8_Class3_like"/>
    <property type="match status" value="1"/>
</dbReference>
<feature type="transmembrane region" description="Helical" evidence="10">
    <location>
        <begin position="296"/>
        <end position="314"/>
    </location>
</feature>
<keyword evidence="8" id="KW-0813">Transport</keyword>
<dbReference type="InterPro" id="IPR005829">
    <property type="entry name" value="Sugar_transporter_CS"/>
</dbReference>
<organism evidence="12 13">
    <name type="scientific">Ignelater luminosus</name>
    <name type="common">Cucubano</name>
    <name type="synonym">Pyrophorus luminosus</name>
    <dbReference type="NCBI Taxonomy" id="2038154"/>
    <lineage>
        <taxon>Eukaryota</taxon>
        <taxon>Metazoa</taxon>
        <taxon>Ecdysozoa</taxon>
        <taxon>Arthropoda</taxon>
        <taxon>Hexapoda</taxon>
        <taxon>Insecta</taxon>
        <taxon>Pterygota</taxon>
        <taxon>Neoptera</taxon>
        <taxon>Endopterygota</taxon>
        <taxon>Coleoptera</taxon>
        <taxon>Polyphaga</taxon>
        <taxon>Elateriformia</taxon>
        <taxon>Elateroidea</taxon>
        <taxon>Elateridae</taxon>
        <taxon>Agrypninae</taxon>
        <taxon>Pyrophorini</taxon>
        <taxon>Ignelater</taxon>
    </lineage>
</organism>
<reference evidence="12" key="1">
    <citation type="submission" date="2019-08" db="EMBL/GenBank/DDBJ databases">
        <title>The genome of the North American firefly Photinus pyralis.</title>
        <authorList>
            <consortium name="Photinus pyralis genome working group"/>
            <person name="Fallon T.R."/>
            <person name="Sander Lower S.E."/>
            <person name="Weng J.-K."/>
        </authorList>
    </citation>
    <scope>NUCLEOTIDE SEQUENCE</scope>
    <source>
        <strain evidence="12">TRF0915ILg1</strain>
        <tissue evidence="12">Whole body</tissue>
    </source>
</reference>
<feature type="transmembrane region" description="Helical" evidence="10">
    <location>
        <begin position="183"/>
        <end position="203"/>
    </location>
</feature>
<evidence type="ECO:0000259" key="11">
    <source>
        <dbReference type="PROSITE" id="PS50850"/>
    </source>
</evidence>
<feature type="domain" description="Major facilitator superfamily (MFS) profile" evidence="11">
    <location>
        <begin position="145"/>
        <end position="567"/>
    </location>
</feature>
<comment type="caution">
    <text evidence="12">The sequence shown here is derived from an EMBL/GenBank/DDBJ whole genome shotgun (WGS) entry which is preliminary data.</text>
</comment>
<proteinExistence type="inferred from homology"/>
<comment type="similarity">
    <text evidence="7">Belongs to the major facilitator superfamily. Sugar transporter (TC 2.A.1.1) family. Trehalose transporter subfamily.</text>
</comment>
<feature type="transmembrane region" description="Helical" evidence="10">
    <location>
        <begin position="476"/>
        <end position="501"/>
    </location>
</feature>
<dbReference type="PANTHER" id="PTHR48021">
    <property type="match status" value="1"/>
</dbReference>
<dbReference type="EMBL" id="VTPC01090244">
    <property type="protein sequence ID" value="KAF2884021.1"/>
    <property type="molecule type" value="Genomic_DNA"/>
</dbReference>
<feature type="compositionally biased region" description="Polar residues" evidence="9">
    <location>
        <begin position="102"/>
        <end position="111"/>
    </location>
</feature>
<dbReference type="InterPro" id="IPR020846">
    <property type="entry name" value="MFS_dom"/>
</dbReference>
<feature type="transmembrane region" description="Helical" evidence="10">
    <location>
        <begin position="236"/>
        <end position="257"/>
    </location>
</feature>
<keyword evidence="13" id="KW-1185">Reference proteome</keyword>
<evidence type="ECO:0000256" key="10">
    <source>
        <dbReference type="SAM" id="Phobius"/>
    </source>
</evidence>
<sequence length="599" mass="66194">MHNYKSDISQLEDRFMIVMDENQQKRNNWMTLTPIWDKFSNMKSWNGQHRLLPTTDSPTISASTTATNLSSLETLPLTHKNNRRMGTLEENLRVAQPEIEPLQNNQKQEFQPSPKNSINRSSSHSINIYNSTTVEGPKLFTQVLTSLSVSLVSMVVGFVSAYTSPATDSLKAQLAITDIEVSWVGGLMPLGALIGGLVGGQLIEFIGRKWTILVTDILFMVSWILIALASNVWFVYVGRSIAGFSVGIASLALPVYLGETIQPEVRGTLGLLPTALGNIGILICFVAGTYLSWNNLAWLGFVLPVPFLILAFLIPETPRWYISKGKVDQAQNALQWLRGKDTDIHEEFGSLAKSQKESDQSPSYGISDLLKKANLKPLLISLGLMFFQQMSGINAVIFYTTDIFKMSGSTIDKNVCTIIVGAVNFISTFIATVLIDRLGRKILLYISSVAMIITLGTLGTYFYLSEIKVPLTEYGWLPLVSFVVYVLGFSLGFGPIPWLMLGEIFPARIRGSAASVATAFNWTCTFIVTKTFVDILNAIGPHGTFWMFAIVCAVSLVFVILWVPETQGQSLQDIERKLAGLKVRRMSSVANLKPLPSTF</sequence>
<dbReference type="InterPro" id="IPR050549">
    <property type="entry name" value="MFS_Trehalose_Transporter"/>
</dbReference>
<accession>A0A8K0CF22</accession>
<evidence type="ECO:0000256" key="2">
    <source>
        <dbReference type="ARBA" id="ARBA00022475"/>
    </source>
</evidence>
<keyword evidence="5 10" id="KW-0472">Membrane</keyword>
<feature type="region of interest" description="Disordered" evidence="9">
    <location>
        <begin position="96"/>
        <end position="121"/>
    </location>
</feature>
<dbReference type="PROSITE" id="PS50850">
    <property type="entry name" value="MFS"/>
    <property type="match status" value="1"/>
</dbReference>
<gene>
    <name evidence="12" type="ORF">ILUMI_22139</name>
</gene>
<dbReference type="PROSITE" id="PS00216">
    <property type="entry name" value="SUGAR_TRANSPORT_1"/>
    <property type="match status" value="1"/>
</dbReference>
<dbReference type="AlphaFoldDB" id="A0A8K0CF22"/>
<evidence type="ECO:0000313" key="12">
    <source>
        <dbReference type="EMBL" id="KAF2884021.1"/>
    </source>
</evidence>
<keyword evidence="2" id="KW-1003">Cell membrane</keyword>
<evidence type="ECO:0000256" key="5">
    <source>
        <dbReference type="ARBA" id="ARBA00023136"/>
    </source>
</evidence>
<dbReference type="InterPro" id="IPR044775">
    <property type="entry name" value="MFS_ERD6/Tret1-like"/>
</dbReference>
<evidence type="ECO:0000256" key="6">
    <source>
        <dbReference type="ARBA" id="ARBA00023180"/>
    </source>
</evidence>
<dbReference type="FunFam" id="1.20.1250.20:FF:000055">
    <property type="entry name" value="Facilitated trehalose transporter Tret1-2 homolog"/>
    <property type="match status" value="1"/>
</dbReference>
<dbReference type="GO" id="GO:0005886">
    <property type="term" value="C:plasma membrane"/>
    <property type="evidence" value="ECO:0007669"/>
    <property type="project" value="UniProtKB-SubCell"/>
</dbReference>
<feature type="transmembrane region" description="Helical" evidence="10">
    <location>
        <begin position="513"/>
        <end position="533"/>
    </location>
</feature>
<evidence type="ECO:0000256" key="8">
    <source>
        <dbReference type="RuleBase" id="RU003346"/>
    </source>
</evidence>
<feature type="transmembrane region" description="Helical" evidence="10">
    <location>
        <begin position="545"/>
        <end position="563"/>
    </location>
</feature>
<keyword evidence="6" id="KW-0325">Glycoprotein</keyword>
<protein>
    <recommendedName>
        <fullName evidence="11">Major facilitator superfamily (MFS) profile domain-containing protein</fullName>
    </recommendedName>
</protein>
<dbReference type="PRINTS" id="PR00171">
    <property type="entry name" value="SUGRTRNSPORT"/>
</dbReference>
<keyword evidence="4 10" id="KW-1133">Transmembrane helix</keyword>
<name>A0A8K0CF22_IGNLU</name>
<dbReference type="SUPFAM" id="SSF103473">
    <property type="entry name" value="MFS general substrate transporter"/>
    <property type="match status" value="1"/>
</dbReference>
<evidence type="ECO:0000256" key="1">
    <source>
        <dbReference type="ARBA" id="ARBA00004651"/>
    </source>
</evidence>
<evidence type="ECO:0000256" key="4">
    <source>
        <dbReference type="ARBA" id="ARBA00022989"/>
    </source>
</evidence>
<keyword evidence="3 10" id="KW-0812">Transmembrane</keyword>
<evidence type="ECO:0000256" key="9">
    <source>
        <dbReference type="SAM" id="MobiDB-lite"/>
    </source>
</evidence>
<evidence type="ECO:0000256" key="3">
    <source>
        <dbReference type="ARBA" id="ARBA00022692"/>
    </source>
</evidence>
<feature type="transmembrane region" description="Helical" evidence="10">
    <location>
        <begin position="418"/>
        <end position="435"/>
    </location>
</feature>
<comment type="subcellular location">
    <subcellularLocation>
        <location evidence="1">Cell membrane</location>
        <topology evidence="1">Multi-pass membrane protein</topology>
    </subcellularLocation>
</comment>
<feature type="transmembrane region" description="Helical" evidence="10">
    <location>
        <begin position="269"/>
        <end position="290"/>
    </location>
</feature>
<dbReference type="PROSITE" id="PS00217">
    <property type="entry name" value="SUGAR_TRANSPORT_2"/>
    <property type="match status" value="1"/>
</dbReference>
<dbReference type="NCBIfam" id="TIGR00879">
    <property type="entry name" value="SP"/>
    <property type="match status" value="1"/>
</dbReference>
<feature type="transmembrane region" description="Helical" evidence="10">
    <location>
        <begin position="378"/>
        <end position="398"/>
    </location>
</feature>
<dbReference type="InterPro" id="IPR003663">
    <property type="entry name" value="Sugar/inositol_transpt"/>
</dbReference>
<feature type="transmembrane region" description="Helical" evidence="10">
    <location>
        <begin position="210"/>
        <end position="230"/>
    </location>
</feature>
<feature type="transmembrane region" description="Helical" evidence="10">
    <location>
        <begin position="442"/>
        <end position="464"/>
    </location>
</feature>
<evidence type="ECO:0000313" key="13">
    <source>
        <dbReference type="Proteomes" id="UP000801492"/>
    </source>
</evidence>
<dbReference type="Gene3D" id="1.20.1250.20">
    <property type="entry name" value="MFS general substrate transporter like domains"/>
    <property type="match status" value="1"/>
</dbReference>
<dbReference type="InterPro" id="IPR036259">
    <property type="entry name" value="MFS_trans_sf"/>
</dbReference>
<dbReference type="OrthoDB" id="6339427at2759"/>
<feature type="transmembrane region" description="Helical" evidence="10">
    <location>
        <begin position="143"/>
        <end position="163"/>
    </location>
</feature>
<dbReference type="InterPro" id="IPR005828">
    <property type="entry name" value="MFS_sugar_transport-like"/>
</dbReference>